<protein>
    <submittedName>
        <fullName evidence="1">Uncharacterized protein</fullName>
    </submittedName>
</protein>
<gene>
    <name evidence="1" type="ORF">BD310DRAFT_979297</name>
</gene>
<reference evidence="1 2" key="1">
    <citation type="submission" date="2019-01" db="EMBL/GenBank/DDBJ databases">
        <title>Draft genome sequences of three monokaryotic isolates of the white-rot basidiomycete fungus Dichomitus squalens.</title>
        <authorList>
            <consortium name="DOE Joint Genome Institute"/>
            <person name="Lopez S.C."/>
            <person name="Andreopoulos B."/>
            <person name="Pangilinan J."/>
            <person name="Lipzen A."/>
            <person name="Riley R."/>
            <person name="Ahrendt S."/>
            <person name="Ng V."/>
            <person name="Barry K."/>
            <person name="Daum C."/>
            <person name="Grigoriev I.V."/>
            <person name="Hilden K.S."/>
            <person name="Makela M.R."/>
            <person name="de Vries R.P."/>
        </authorList>
    </citation>
    <scope>NUCLEOTIDE SEQUENCE [LARGE SCALE GENOMIC DNA]</scope>
    <source>
        <strain evidence="1 2">CBS 464.89</strain>
    </source>
</reference>
<accession>A0A4Q9PNL2</accession>
<evidence type="ECO:0000313" key="2">
    <source>
        <dbReference type="Proteomes" id="UP000292082"/>
    </source>
</evidence>
<dbReference type="EMBL" id="ML145161">
    <property type="protein sequence ID" value="TBU55882.1"/>
    <property type="molecule type" value="Genomic_DNA"/>
</dbReference>
<keyword evidence="2" id="KW-1185">Reference proteome</keyword>
<organism evidence="1 2">
    <name type="scientific">Dichomitus squalens</name>
    <dbReference type="NCBI Taxonomy" id="114155"/>
    <lineage>
        <taxon>Eukaryota</taxon>
        <taxon>Fungi</taxon>
        <taxon>Dikarya</taxon>
        <taxon>Basidiomycota</taxon>
        <taxon>Agaricomycotina</taxon>
        <taxon>Agaricomycetes</taxon>
        <taxon>Polyporales</taxon>
        <taxon>Polyporaceae</taxon>
        <taxon>Dichomitus</taxon>
    </lineage>
</organism>
<evidence type="ECO:0000313" key="1">
    <source>
        <dbReference type="EMBL" id="TBU55882.1"/>
    </source>
</evidence>
<dbReference type="AlphaFoldDB" id="A0A4Q9PNL2"/>
<name>A0A4Q9PNL2_9APHY</name>
<dbReference type="Proteomes" id="UP000292082">
    <property type="component" value="Unassembled WGS sequence"/>
</dbReference>
<sequence>MSNSKCSICATGIVPAGLARSAPMSCATGDICYLRESLATPVEYILQATEVIRQDPVALQRSKAALRDLRSRSIGKYRPCLLVRNAIPGARPATEFLMGTLRREPIESPSIPKVYREFCRAIYPNSGFLDSAHFHTTPPWPHSSQWLVSYPIPLGDNNLVTVHWRFKDESTPAQVYAMDKASLEALTVHSRKTFKEWQARCNKEPEFARAVETEWRVRSAALRPRRRSISDKYLHGSELLCFSPTIATYHSRAK</sequence>
<proteinExistence type="predicted"/>